<sequence>MKTDYNLREITLAAFEQFLTVEDNDAEKKPAYDKWSAKQIMGHLIDSAINNQGRFVKAQQSDSLIGEGYDQEAWVEVQNYQSMNWHDILILWRQLNLHMSSLMEQTPDDVRSKERIQHNLHEIAFYTVQQNQPTTLDYFMQDYVVHVKHHLGQVRDVLSMDDV</sequence>
<evidence type="ECO:0000313" key="2">
    <source>
        <dbReference type="EMBL" id="OEK06528.1"/>
    </source>
</evidence>
<dbReference type="Proteomes" id="UP000095552">
    <property type="component" value="Unassembled WGS sequence"/>
</dbReference>
<comment type="caution">
    <text evidence="2">The sequence shown here is derived from an EMBL/GenBank/DDBJ whole genome shotgun (WGS) entry which is preliminary data.</text>
</comment>
<evidence type="ECO:0000313" key="3">
    <source>
        <dbReference type="Proteomes" id="UP000095552"/>
    </source>
</evidence>
<dbReference type="SUPFAM" id="SSF109854">
    <property type="entry name" value="DinB/YfiT-like putative metalloenzymes"/>
    <property type="match status" value="1"/>
</dbReference>
<dbReference type="RefSeq" id="WP_069833840.1">
    <property type="nucleotide sequence ID" value="NZ_MDGQ01000003.1"/>
</dbReference>
<proteinExistence type="predicted"/>
<reference evidence="2 3" key="1">
    <citation type="submission" date="2016-08" db="EMBL/GenBank/DDBJ databases">
        <title>Draft genome of Fabibacter sp. strain SK-8.</title>
        <authorList>
            <person name="Wong S.-K."/>
            <person name="Hamasaki K."/>
            <person name="Yoshizawa S."/>
        </authorList>
    </citation>
    <scope>NUCLEOTIDE SEQUENCE [LARGE SCALE GENOMIC DNA]</scope>
    <source>
        <strain evidence="2 3">SK-8</strain>
    </source>
</reference>
<accession>A0A1E5T5A8</accession>
<dbReference type="InterPro" id="IPR024775">
    <property type="entry name" value="DinB-like"/>
</dbReference>
<feature type="domain" description="DinB-like" evidence="1">
    <location>
        <begin position="11"/>
        <end position="154"/>
    </location>
</feature>
<dbReference type="InterPro" id="IPR034660">
    <property type="entry name" value="DinB/YfiT-like"/>
</dbReference>
<keyword evidence="3" id="KW-1185">Reference proteome</keyword>
<dbReference type="OrthoDB" id="9793216at2"/>
<name>A0A1E5T5A8_9BACT</name>
<dbReference type="Pfam" id="PF12867">
    <property type="entry name" value="DinB_2"/>
    <property type="match status" value="1"/>
</dbReference>
<organism evidence="2 3">
    <name type="scientific">Roseivirga misakiensis</name>
    <dbReference type="NCBI Taxonomy" id="1563681"/>
    <lineage>
        <taxon>Bacteria</taxon>
        <taxon>Pseudomonadati</taxon>
        <taxon>Bacteroidota</taxon>
        <taxon>Cytophagia</taxon>
        <taxon>Cytophagales</taxon>
        <taxon>Roseivirgaceae</taxon>
        <taxon>Roseivirga</taxon>
    </lineage>
</organism>
<dbReference type="STRING" id="1563681.BFP71_02330"/>
<dbReference type="Gene3D" id="1.20.120.450">
    <property type="entry name" value="dinb family like domain"/>
    <property type="match status" value="1"/>
</dbReference>
<dbReference type="EMBL" id="MDGQ01000003">
    <property type="protein sequence ID" value="OEK06528.1"/>
    <property type="molecule type" value="Genomic_DNA"/>
</dbReference>
<dbReference type="AlphaFoldDB" id="A0A1E5T5A8"/>
<protein>
    <recommendedName>
        <fullName evidence="1">DinB-like domain-containing protein</fullName>
    </recommendedName>
</protein>
<evidence type="ECO:0000259" key="1">
    <source>
        <dbReference type="Pfam" id="PF12867"/>
    </source>
</evidence>
<gene>
    <name evidence="2" type="ORF">BFP71_02330</name>
</gene>